<sequence>MKTKKQKLYRFTIIGFLGIALLLGGFSIGNVLAQNFQKVFYISGNYVEAPGVAGNGELSFGGSTGGDWNVAGNLTIAGTSAFTGAVTTSGGVTLSGTNSFTGTTTVTKSYDGFIIQPTPTYATGSVSMLYTNGTGKTIMCNVGAFMANSLNANLGRNFKVSLGTSTAVTGAGINLLSTTTVATTSDTVLTMTYTKPFMLANNESIIGYFADVDANASSTYFSSTYWELRAEIPCTLMGG</sequence>
<gene>
    <name evidence="1" type="ORF">MM415B01183_0008</name>
</gene>
<proteinExistence type="predicted"/>
<dbReference type="AlphaFoldDB" id="A0A6M3IS39"/>
<evidence type="ECO:0000313" key="1">
    <source>
        <dbReference type="EMBL" id="QJA60114.1"/>
    </source>
</evidence>
<dbReference type="EMBL" id="MT141396">
    <property type="protein sequence ID" value="QJA60114.1"/>
    <property type="molecule type" value="Genomic_DNA"/>
</dbReference>
<accession>A0A6M3IS39</accession>
<reference evidence="1" key="1">
    <citation type="submission" date="2020-03" db="EMBL/GenBank/DDBJ databases">
        <title>The deep terrestrial virosphere.</title>
        <authorList>
            <person name="Holmfeldt K."/>
            <person name="Nilsson E."/>
            <person name="Simone D."/>
            <person name="Lopez-Fernandez M."/>
            <person name="Wu X."/>
            <person name="de Brujin I."/>
            <person name="Lundin D."/>
            <person name="Andersson A."/>
            <person name="Bertilsson S."/>
            <person name="Dopson M."/>
        </authorList>
    </citation>
    <scope>NUCLEOTIDE SEQUENCE</scope>
    <source>
        <strain evidence="1">MM415B01183</strain>
    </source>
</reference>
<organism evidence="1">
    <name type="scientific">viral metagenome</name>
    <dbReference type="NCBI Taxonomy" id="1070528"/>
    <lineage>
        <taxon>unclassified sequences</taxon>
        <taxon>metagenomes</taxon>
        <taxon>organismal metagenomes</taxon>
    </lineage>
</organism>
<name>A0A6M3IS39_9ZZZZ</name>
<protein>
    <submittedName>
        <fullName evidence="1">Uncharacterized protein</fullName>
    </submittedName>
</protein>